<reference evidence="2" key="1">
    <citation type="submission" date="2023-08" db="EMBL/GenBank/DDBJ databases">
        <title>Genomic analyses of the natural microbiome of Caenorhabditis elegans.</title>
        <authorList>
            <person name="Samuel B."/>
        </authorList>
    </citation>
    <scope>NUCLEOTIDE SEQUENCE</scope>
    <source>
        <strain evidence="2">BIGb0220</strain>
    </source>
</reference>
<evidence type="ECO:0000313" key="1">
    <source>
        <dbReference type="EMBL" id="MCW2279876.1"/>
    </source>
</evidence>
<accession>A0AAW5TH32</accession>
<dbReference type="AlphaFoldDB" id="A0AAW5TH32"/>
<protein>
    <recommendedName>
        <fullName evidence="4">HK97 gp10 family phage protein</fullName>
    </recommendedName>
</protein>
<sequence>MPADLVSTGLDDVLNTLSDRFSKARMDRIVSAALSKEADEEVEEIKKRLKAAYSDTGISAEGVTHGKISRTSGYPVIKIGNNGEHWPLIHLNEYGYTQYGKYRPGAGHGVLTKFVDEKSQYYADKIRESLQGAIVE</sequence>
<evidence type="ECO:0000313" key="2">
    <source>
        <dbReference type="EMBL" id="MCW2280420.1"/>
    </source>
</evidence>
<name>A0AAW5TH32_9LACT</name>
<evidence type="ECO:0000313" key="3">
    <source>
        <dbReference type="Proteomes" id="UP001207687"/>
    </source>
</evidence>
<dbReference type="Proteomes" id="UP001207687">
    <property type="component" value="Unassembled WGS sequence"/>
</dbReference>
<dbReference type="EMBL" id="JAOQNN010000001">
    <property type="protein sequence ID" value="MCW2279876.1"/>
    <property type="molecule type" value="Genomic_DNA"/>
</dbReference>
<evidence type="ECO:0008006" key="4">
    <source>
        <dbReference type="Google" id="ProtNLM"/>
    </source>
</evidence>
<organism evidence="2 3">
    <name type="scientific">Lactococcus lactis</name>
    <dbReference type="NCBI Taxonomy" id="1358"/>
    <lineage>
        <taxon>Bacteria</taxon>
        <taxon>Bacillati</taxon>
        <taxon>Bacillota</taxon>
        <taxon>Bacilli</taxon>
        <taxon>Lactobacillales</taxon>
        <taxon>Streptococcaceae</taxon>
        <taxon>Lactococcus</taxon>
    </lineage>
</organism>
<dbReference type="EMBL" id="JAOQNN010000001">
    <property type="protein sequence ID" value="MCW2280420.1"/>
    <property type="molecule type" value="Genomic_DNA"/>
</dbReference>
<comment type="caution">
    <text evidence="2">The sequence shown here is derived from an EMBL/GenBank/DDBJ whole genome shotgun (WGS) entry which is preliminary data.</text>
</comment>
<dbReference type="RefSeq" id="WP_264653665.1">
    <property type="nucleotide sequence ID" value="NZ_JAOQNN010000001.1"/>
</dbReference>
<proteinExistence type="predicted"/>
<gene>
    <name evidence="1" type="ORF">M2256_000334</name>
    <name evidence="2" type="ORF">M2256_000878</name>
</gene>